<feature type="coiled-coil region" evidence="1">
    <location>
        <begin position="144"/>
        <end position="359"/>
    </location>
</feature>
<sequence>MTTDPKPQDFYLDNRNPSNEEEEDEEEHLRRQEEIKNLLNVAMGDFNYDESTLNSLNCSADPVEESHISLREKYKEADYTDTLKALYESRTKELENLSKKLVETEKAKSELENQKQRQIICLQADLEQMKLALKQCETVHVMKTEEVNQLLEEKQVLLKNIEEMKEKIEEVAEQRDALHTANNNLHQQLTFLEKGFNPKLDAEAAKEQELKNKIDDLTAEIEKLEKIIKKQENEFTSHKQMLERMLQEKDEICQDRNAEIKKFDLELHRKEMDCINLNAELQRLNREKEDLKCTIQKLKTTELCNLSLNNLNDQLKKLAAENKEMKTKIQQYLQDIIEHDKMKEEYEKAKIAIEEINKIEVAKKEKVDRGIQVADKNQTRDIGLQIDNLKSVDAKTLSKIKELEEENAFLREKDSQRQEQEVLLNDLQKVAQEFEKVIQERNSKTCQSQSTNTEGDLLETIKIHYETQIMKLEVQLREEIKEEFNKKLRQKEYLMSHQLTQIKKTLSLEAEKAVKDIVQKMKDDRKATIELLNELRQKFIQMEEEIKDYKTKYLEVATENCELKKYLIKLKHQYQQDLKMTLQNHQQNYNFVIAKFVAQKEEKLKTKVSNIVKSLQIFNNKIEAIQGKIIEIPEQDT</sequence>
<feature type="coiled-coil region" evidence="1">
    <location>
        <begin position="386"/>
        <end position="482"/>
    </location>
</feature>
<dbReference type="OrthoDB" id="9518664at2759"/>
<feature type="coiled-coil region" evidence="1">
    <location>
        <begin position="518"/>
        <end position="552"/>
    </location>
</feature>
<reference evidence="4 5" key="1">
    <citation type="submission" date="2025-04" db="UniProtKB">
        <authorList>
            <consortium name="RefSeq"/>
        </authorList>
    </citation>
    <scope>IDENTIFICATION</scope>
    <source>
        <tissue evidence="4 5">Entire body</tissue>
    </source>
</reference>
<feature type="region of interest" description="Disordered" evidence="2">
    <location>
        <begin position="1"/>
        <end position="30"/>
    </location>
</feature>
<proteinExistence type="predicted"/>
<evidence type="ECO:0000313" key="4">
    <source>
        <dbReference type="RefSeq" id="XP_018331498.1"/>
    </source>
</evidence>
<dbReference type="STRING" id="224129.A0A1W4X608"/>
<dbReference type="KEGG" id="apln:108741267"/>
<evidence type="ECO:0000256" key="1">
    <source>
        <dbReference type="SAM" id="Coils"/>
    </source>
</evidence>
<keyword evidence="3" id="KW-1185">Reference proteome</keyword>
<feature type="coiled-coil region" evidence="1">
    <location>
        <begin position="87"/>
        <end position="117"/>
    </location>
</feature>
<dbReference type="RefSeq" id="XP_018331499.1">
    <property type="nucleotide sequence ID" value="XM_018475997.1"/>
</dbReference>
<keyword evidence="1" id="KW-0175">Coiled coil</keyword>
<dbReference type="GeneID" id="108741267"/>
<dbReference type="Proteomes" id="UP000192223">
    <property type="component" value="Unplaced"/>
</dbReference>
<dbReference type="RefSeq" id="XP_018331498.1">
    <property type="nucleotide sequence ID" value="XM_018475996.1"/>
</dbReference>
<gene>
    <name evidence="4 5" type="primary">LOC108741267</name>
</gene>
<accession>A0A1W4X608</accession>
<organism evidence="3 5">
    <name type="scientific">Agrilus planipennis</name>
    <name type="common">Emerald ash borer</name>
    <name type="synonym">Agrilus marcopoli</name>
    <dbReference type="NCBI Taxonomy" id="224129"/>
    <lineage>
        <taxon>Eukaryota</taxon>
        <taxon>Metazoa</taxon>
        <taxon>Ecdysozoa</taxon>
        <taxon>Arthropoda</taxon>
        <taxon>Hexapoda</taxon>
        <taxon>Insecta</taxon>
        <taxon>Pterygota</taxon>
        <taxon>Neoptera</taxon>
        <taxon>Endopterygota</taxon>
        <taxon>Coleoptera</taxon>
        <taxon>Polyphaga</taxon>
        <taxon>Elateriformia</taxon>
        <taxon>Buprestoidea</taxon>
        <taxon>Buprestidae</taxon>
        <taxon>Agrilinae</taxon>
        <taxon>Agrilus</taxon>
    </lineage>
</organism>
<name>A0A1W4X608_AGRPL</name>
<dbReference type="AlphaFoldDB" id="A0A1W4X608"/>
<evidence type="ECO:0000256" key="2">
    <source>
        <dbReference type="SAM" id="MobiDB-lite"/>
    </source>
</evidence>
<protein>
    <submittedName>
        <fullName evidence="4 5">Leucine-rich repeat-containing protein DDB_G0290503</fullName>
    </submittedName>
</protein>
<evidence type="ECO:0000313" key="3">
    <source>
        <dbReference type="Proteomes" id="UP000192223"/>
    </source>
</evidence>
<evidence type="ECO:0000313" key="5">
    <source>
        <dbReference type="RefSeq" id="XP_018331499.1"/>
    </source>
</evidence>